<keyword evidence="7 10" id="KW-0339">Growth factor</keyword>
<dbReference type="Pfam" id="PF00019">
    <property type="entry name" value="TGF_beta"/>
    <property type="match status" value="1"/>
</dbReference>
<dbReference type="InterPro" id="IPR017948">
    <property type="entry name" value="TGFb_CS"/>
</dbReference>
<dbReference type="Pfam" id="PF00688">
    <property type="entry name" value="TGFb_propeptide"/>
    <property type="match status" value="1"/>
</dbReference>
<dbReference type="GO" id="GO:0051240">
    <property type="term" value="P:positive regulation of multicellular organismal process"/>
    <property type="evidence" value="ECO:0007669"/>
    <property type="project" value="UniProtKB-ARBA"/>
</dbReference>
<evidence type="ECO:0000256" key="8">
    <source>
        <dbReference type="ARBA" id="ARBA00023157"/>
    </source>
</evidence>
<feature type="domain" description="TGF-beta family profile" evidence="13">
    <location>
        <begin position="309"/>
        <end position="427"/>
    </location>
</feature>
<dbReference type="PROSITE" id="PS51362">
    <property type="entry name" value="TGF_BETA_2"/>
    <property type="match status" value="1"/>
</dbReference>
<evidence type="ECO:0000256" key="4">
    <source>
        <dbReference type="ARBA" id="ARBA00022525"/>
    </source>
</evidence>
<feature type="chain" id="PRO_5004195481" evidence="12 16">
    <location>
        <begin position="47"/>
        <end position="427"/>
    </location>
</feature>
<evidence type="ECO:0000256" key="2">
    <source>
        <dbReference type="ARBA" id="ARBA00006656"/>
    </source>
</evidence>
<evidence type="ECO:0000313" key="15">
    <source>
        <dbReference type="Proteomes" id="UP000694865"/>
    </source>
</evidence>
<accession>Q1PHR7</accession>
<dbReference type="PRINTS" id="PR00669">
    <property type="entry name" value="INHIBINA"/>
</dbReference>
<comment type="subcellular location">
    <subcellularLocation>
        <location evidence="1">Secreted</location>
    </subcellularLocation>
</comment>
<dbReference type="GO" id="GO:0051094">
    <property type="term" value="P:positive regulation of developmental process"/>
    <property type="evidence" value="ECO:0007669"/>
    <property type="project" value="UniProtKB-ARBA"/>
</dbReference>
<dbReference type="FunFam" id="2.10.90.10:FF:000103">
    <property type="entry name" value="Bone morphogenetic protein 16"/>
    <property type="match status" value="1"/>
</dbReference>
<feature type="signal peptide" evidence="12 16">
    <location>
        <begin position="1"/>
        <end position="46"/>
    </location>
</feature>
<dbReference type="Proteomes" id="UP000694865">
    <property type="component" value="Unplaced"/>
</dbReference>
<dbReference type="GeneID" id="100303514"/>
<dbReference type="RefSeq" id="NP_001158387.1">
    <property type="nucleotide sequence ID" value="NM_001164915.1"/>
</dbReference>
<dbReference type="PROSITE" id="PS00250">
    <property type="entry name" value="TGF_BETA_1"/>
    <property type="match status" value="1"/>
</dbReference>
<dbReference type="GO" id="GO:0030154">
    <property type="term" value="P:cell differentiation"/>
    <property type="evidence" value="ECO:0007669"/>
    <property type="project" value="UniProtKB-KW"/>
</dbReference>
<protein>
    <submittedName>
        <fullName evidence="14 16">Bone morphogenetic protein 2/4</fullName>
    </submittedName>
</protein>
<name>Q1PHR7_SACKO</name>
<organism evidence="14">
    <name type="scientific">Saccoglossus kowalevskii</name>
    <name type="common">Acorn worm</name>
    <dbReference type="NCBI Taxonomy" id="10224"/>
    <lineage>
        <taxon>Eukaryota</taxon>
        <taxon>Metazoa</taxon>
        <taxon>Hemichordata</taxon>
        <taxon>Enteropneusta</taxon>
        <taxon>Harrimaniidae</taxon>
        <taxon>Saccoglossus</taxon>
    </lineage>
</organism>
<dbReference type="InterPro" id="IPR015615">
    <property type="entry name" value="TGF-beta-rel"/>
</dbReference>
<dbReference type="KEGG" id="sko:100303514"/>
<dbReference type="Gene3D" id="2.10.90.10">
    <property type="entry name" value="Cystine-knot cytokines"/>
    <property type="match status" value="1"/>
</dbReference>
<reference evidence="16" key="2">
    <citation type="submission" date="2025-05" db="UniProtKB">
        <authorList>
            <consortium name="RefSeq"/>
        </authorList>
    </citation>
    <scope>IDENTIFICATION</scope>
</reference>
<feature type="region of interest" description="Disordered" evidence="11">
    <location>
        <begin position="265"/>
        <end position="291"/>
    </location>
</feature>
<evidence type="ECO:0000256" key="9">
    <source>
        <dbReference type="ARBA" id="ARBA00023180"/>
    </source>
</evidence>
<evidence type="ECO:0000256" key="11">
    <source>
        <dbReference type="SAM" id="MobiDB-lite"/>
    </source>
</evidence>
<keyword evidence="3" id="KW-0217">Developmental protein</keyword>
<reference evidence="14 16" key="1">
    <citation type="journal article" date="2006" name="PLoS Biol.">
        <title>Dorsoventral patterning in hemichordates: insights into early chordate evolution.</title>
        <authorList>
            <person name="Lowe C.J."/>
            <person name="Terasaki M."/>
            <person name="Wu M."/>
            <person name="Freeman R.M. Jr."/>
            <person name="Runft L."/>
            <person name="Kwan K."/>
            <person name="Haigo S."/>
            <person name="Aronowicz J."/>
            <person name="Lander E."/>
            <person name="Gruber C."/>
            <person name="Smith M."/>
            <person name="Kirschner M."/>
            <person name="Gerhart J."/>
        </authorList>
    </citation>
    <scope>NUCLEOTIDE SEQUENCE</scope>
</reference>
<dbReference type="SMART" id="SM00204">
    <property type="entry name" value="TGFB"/>
    <property type="match status" value="1"/>
</dbReference>
<dbReference type="GO" id="GO:0008083">
    <property type="term" value="F:growth factor activity"/>
    <property type="evidence" value="ECO:0007669"/>
    <property type="project" value="UniProtKB-KW"/>
</dbReference>
<keyword evidence="6" id="KW-0221">Differentiation</keyword>
<evidence type="ECO:0000256" key="6">
    <source>
        <dbReference type="ARBA" id="ARBA00022782"/>
    </source>
</evidence>
<dbReference type="EMBL" id="DQ431030">
    <property type="protein sequence ID" value="ABD97262.1"/>
    <property type="molecule type" value="mRNA"/>
</dbReference>
<dbReference type="Gene3D" id="2.60.120.970">
    <property type="match status" value="1"/>
</dbReference>
<evidence type="ECO:0000313" key="14">
    <source>
        <dbReference type="EMBL" id="ABD97262.1"/>
    </source>
</evidence>
<proteinExistence type="evidence at transcript level"/>
<dbReference type="PANTHER" id="PTHR11848">
    <property type="entry name" value="TGF-BETA FAMILY"/>
    <property type="match status" value="1"/>
</dbReference>
<gene>
    <name evidence="16" type="primary">bmp2/4</name>
</gene>
<dbReference type="PANTHER" id="PTHR11848:SF263">
    <property type="entry name" value="PROTEIN DECAPENTAPLEGIC"/>
    <property type="match status" value="1"/>
</dbReference>
<dbReference type="CDD" id="cd13760">
    <property type="entry name" value="TGF_beta_BMP2_like"/>
    <property type="match status" value="1"/>
</dbReference>
<keyword evidence="9" id="KW-0325">Glycoprotein</keyword>
<evidence type="ECO:0000313" key="16">
    <source>
        <dbReference type="RefSeq" id="NP_001158387.1"/>
    </source>
</evidence>
<evidence type="ECO:0000256" key="10">
    <source>
        <dbReference type="RuleBase" id="RU000354"/>
    </source>
</evidence>
<evidence type="ECO:0000256" key="7">
    <source>
        <dbReference type="ARBA" id="ARBA00023030"/>
    </source>
</evidence>
<evidence type="ECO:0000259" key="13">
    <source>
        <dbReference type="PROSITE" id="PS51362"/>
    </source>
</evidence>
<dbReference type="GO" id="GO:0005615">
    <property type="term" value="C:extracellular space"/>
    <property type="evidence" value="ECO:0007669"/>
    <property type="project" value="TreeGrafter"/>
</dbReference>
<dbReference type="InterPro" id="IPR001111">
    <property type="entry name" value="TGF-b_propeptide"/>
</dbReference>
<keyword evidence="4" id="KW-0964">Secreted</keyword>
<comment type="similarity">
    <text evidence="2 10">Belongs to the TGF-beta family.</text>
</comment>
<dbReference type="CTD" id="373196"/>
<sequence length="427" mass="49238">MFEQYRIPCVGSTRPIIPAMRDTMVHGKPAFLFLVLVCILVKSTATQVIEDDENNELTQPVLNGDKKEEVLHAFESSLLSMFGLKSRPRPRKNPVIPKYMMELYMNQIKNPDDMNVNFNVRDKSISTANTARSFFHREIGEESEERRDGQSKRYFFDLETIPDNELVTGAEIRIFCHGINASTPRIDSSIDYSKRQHSEFLHRININEILQPATDYHDAFKRLIDSSVVDIRNSSWESFDIRPAVARWIAHPEENYGLEVELTHTKNGQASPHQKHVRLRRSDTSNAEEWQSERPLLVTFTDDGKRPQRSKRQSDKRARRRLKLNCKRHELYVDFNDVGWNDWIVAPPGYHAFYCHGECPFPIAEHLNSTNHAIVQTLVNSVSPDSVPKACCVPTDLSPISMLYLDEFDKVVLKNYQDMVVEGCGCR</sequence>
<dbReference type="AlphaFoldDB" id="Q1PHR7"/>
<keyword evidence="5 12" id="KW-0732">Signal</keyword>
<keyword evidence="15" id="KW-1185">Reference proteome</keyword>
<dbReference type="SUPFAM" id="SSF57501">
    <property type="entry name" value="Cystine-knot cytokines"/>
    <property type="match status" value="1"/>
</dbReference>
<evidence type="ECO:0000256" key="3">
    <source>
        <dbReference type="ARBA" id="ARBA00022473"/>
    </source>
</evidence>
<dbReference type="InterPro" id="IPR029034">
    <property type="entry name" value="Cystine-knot_cytokine"/>
</dbReference>
<evidence type="ECO:0000256" key="1">
    <source>
        <dbReference type="ARBA" id="ARBA00004613"/>
    </source>
</evidence>
<keyword evidence="8" id="KW-1015">Disulfide bond</keyword>
<dbReference type="GO" id="GO:0005125">
    <property type="term" value="F:cytokine activity"/>
    <property type="evidence" value="ECO:0007669"/>
    <property type="project" value="TreeGrafter"/>
</dbReference>
<evidence type="ECO:0000256" key="12">
    <source>
        <dbReference type="SAM" id="SignalP"/>
    </source>
</evidence>
<dbReference type="OrthoDB" id="5987191at2759"/>
<dbReference type="InterPro" id="IPR001839">
    <property type="entry name" value="TGF-b_C"/>
</dbReference>
<evidence type="ECO:0000256" key="5">
    <source>
        <dbReference type="ARBA" id="ARBA00022729"/>
    </source>
</evidence>